<comment type="caution">
    <text evidence="3">The sequence shown here is derived from an EMBL/GenBank/DDBJ whole genome shotgun (WGS) entry which is preliminary data.</text>
</comment>
<gene>
    <name evidence="3" type="ORF">DPX16_13548</name>
</gene>
<reference evidence="3 4" key="1">
    <citation type="submission" date="2018-10" db="EMBL/GenBank/DDBJ databases">
        <title>Genome assembly for a Yunnan-Guizhou Plateau 3E fish, Anabarilius grahami (Regan), and its evolutionary and genetic applications.</title>
        <authorList>
            <person name="Jiang W."/>
        </authorList>
    </citation>
    <scope>NUCLEOTIDE SEQUENCE [LARGE SCALE GENOMIC DNA]</scope>
    <source>
        <strain evidence="3">AG-KIZ</strain>
        <tissue evidence="3">Muscle</tissue>
    </source>
</reference>
<keyword evidence="2" id="KW-0472">Membrane</keyword>
<evidence type="ECO:0000256" key="2">
    <source>
        <dbReference type="SAM" id="Phobius"/>
    </source>
</evidence>
<feature type="transmembrane region" description="Helical" evidence="2">
    <location>
        <begin position="7"/>
        <end position="28"/>
    </location>
</feature>
<dbReference type="AlphaFoldDB" id="A0A3N0YBM5"/>
<evidence type="ECO:0000313" key="4">
    <source>
        <dbReference type="Proteomes" id="UP000281406"/>
    </source>
</evidence>
<feature type="region of interest" description="Disordered" evidence="1">
    <location>
        <begin position="68"/>
        <end position="101"/>
    </location>
</feature>
<dbReference type="OrthoDB" id="8954275at2759"/>
<sequence>MELLTDALFWIGAVTVAWVTVCTLWSLLNGIRVWLVGNGSLMRASKLGKWADLLPSAEASVMVSFGGSEDEPLDDSMSLTASETEEWGGDSEDHVPRRLWSPSRSGMDAELFRVLSRAIEELDLEWAPPEEPTWPAWSYWSAISG</sequence>
<name>A0A3N0YBM5_ANAGA</name>
<proteinExistence type="predicted"/>
<keyword evidence="4" id="KW-1185">Reference proteome</keyword>
<evidence type="ECO:0000313" key="3">
    <source>
        <dbReference type="EMBL" id="ROL43617.1"/>
    </source>
</evidence>
<dbReference type="Proteomes" id="UP000281406">
    <property type="component" value="Unassembled WGS sequence"/>
</dbReference>
<organism evidence="3 4">
    <name type="scientific">Anabarilius grahami</name>
    <name type="common">Kanglang fish</name>
    <name type="synonym">Barilius grahami</name>
    <dbReference type="NCBI Taxonomy" id="495550"/>
    <lineage>
        <taxon>Eukaryota</taxon>
        <taxon>Metazoa</taxon>
        <taxon>Chordata</taxon>
        <taxon>Craniata</taxon>
        <taxon>Vertebrata</taxon>
        <taxon>Euteleostomi</taxon>
        <taxon>Actinopterygii</taxon>
        <taxon>Neopterygii</taxon>
        <taxon>Teleostei</taxon>
        <taxon>Ostariophysi</taxon>
        <taxon>Cypriniformes</taxon>
        <taxon>Xenocyprididae</taxon>
        <taxon>Xenocypridinae</taxon>
        <taxon>Xenocypridinae incertae sedis</taxon>
        <taxon>Anabarilius</taxon>
    </lineage>
</organism>
<protein>
    <submittedName>
        <fullName evidence="3">Very-long-chain 3-oxoacyl-CoA reductase-B</fullName>
    </submittedName>
</protein>
<dbReference type="EMBL" id="RJVU01047928">
    <property type="protein sequence ID" value="ROL43617.1"/>
    <property type="molecule type" value="Genomic_DNA"/>
</dbReference>
<keyword evidence="2" id="KW-1133">Transmembrane helix</keyword>
<keyword evidence="2" id="KW-0812">Transmembrane</keyword>
<evidence type="ECO:0000256" key="1">
    <source>
        <dbReference type="SAM" id="MobiDB-lite"/>
    </source>
</evidence>
<accession>A0A3N0YBM5</accession>